<feature type="domain" description="LysM" evidence="3">
    <location>
        <begin position="73"/>
        <end position="116"/>
    </location>
</feature>
<dbReference type="Gene3D" id="2.40.40.10">
    <property type="entry name" value="RlpA-like domain"/>
    <property type="match status" value="1"/>
</dbReference>
<dbReference type="InterPro" id="IPR036908">
    <property type="entry name" value="RlpA-like_sf"/>
</dbReference>
<dbReference type="GO" id="GO:0004553">
    <property type="term" value="F:hydrolase activity, hydrolyzing O-glycosyl compounds"/>
    <property type="evidence" value="ECO:0007669"/>
    <property type="project" value="InterPro"/>
</dbReference>
<protein>
    <submittedName>
        <fullName evidence="4">LysM peptidoglycan-binding domain-containing protein</fullName>
    </submittedName>
</protein>
<proteinExistence type="predicted"/>
<dbReference type="CDD" id="cd00118">
    <property type="entry name" value="LysM"/>
    <property type="match status" value="2"/>
</dbReference>
<dbReference type="OrthoDB" id="9798935at2"/>
<dbReference type="InterPro" id="IPR036779">
    <property type="entry name" value="LysM_dom_sf"/>
</dbReference>
<gene>
    <name evidence="4" type="ORF">D0466_19325</name>
</gene>
<dbReference type="InterPro" id="IPR010611">
    <property type="entry name" value="3D_dom"/>
</dbReference>
<reference evidence="4 5" key="1">
    <citation type="submission" date="2018-08" db="EMBL/GenBank/DDBJ databases">
        <title>Bacillus chawlae sp. nov., Bacillus glennii sp. nov., and Bacillus saganii sp. nov. Isolated from the Vehicle Assembly Building at Kennedy Space Center where the Viking Spacecraft were Assembled.</title>
        <authorList>
            <person name="Seuylemezian A."/>
            <person name="Vaishampayan P."/>
        </authorList>
    </citation>
    <scope>NUCLEOTIDE SEQUENCE [LARGE SCALE GENOMIC DNA]</scope>
    <source>
        <strain evidence="4 5">V44-8</strain>
    </source>
</reference>
<dbReference type="GO" id="GO:0019867">
    <property type="term" value="C:outer membrane"/>
    <property type="evidence" value="ECO:0007669"/>
    <property type="project" value="InterPro"/>
</dbReference>
<dbReference type="RefSeq" id="WP_117324168.1">
    <property type="nucleotide sequence ID" value="NZ_QVTD01000017.1"/>
</dbReference>
<dbReference type="InterPro" id="IPR051933">
    <property type="entry name" value="Resuscitation_pf_RpfB"/>
</dbReference>
<dbReference type="SUPFAM" id="SSF50685">
    <property type="entry name" value="Barwin-like endoglucanases"/>
    <property type="match status" value="1"/>
</dbReference>
<name>A0A372L7D7_9BACI</name>
<keyword evidence="5" id="KW-1185">Reference proteome</keyword>
<feature type="signal peptide" evidence="2">
    <location>
        <begin position="1"/>
        <end position="24"/>
    </location>
</feature>
<keyword evidence="1 2" id="KW-0732">Signal</keyword>
<evidence type="ECO:0000313" key="4">
    <source>
        <dbReference type="EMBL" id="RFU61134.1"/>
    </source>
</evidence>
<dbReference type="CDD" id="cd22786">
    <property type="entry name" value="DPBB_YuiC-like"/>
    <property type="match status" value="1"/>
</dbReference>
<dbReference type="InterPro" id="IPR018392">
    <property type="entry name" value="LysM"/>
</dbReference>
<organism evidence="4 5">
    <name type="scientific">Peribacillus glennii</name>
    <dbReference type="NCBI Taxonomy" id="2303991"/>
    <lineage>
        <taxon>Bacteria</taxon>
        <taxon>Bacillati</taxon>
        <taxon>Bacillota</taxon>
        <taxon>Bacilli</taxon>
        <taxon>Bacillales</taxon>
        <taxon>Bacillaceae</taxon>
        <taxon>Peribacillus</taxon>
    </lineage>
</organism>
<evidence type="ECO:0000256" key="1">
    <source>
        <dbReference type="ARBA" id="ARBA00022729"/>
    </source>
</evidence>
<dbReference type="AlphaFoldDB" id="A0A372L7D7"/>
<feature type="domain" description="LysM" evidence="3">
    <location>
        <begin position="25"/>
        <end position="68"/>
    </location>
</feature>
<dbReference type="Proteomes" id="UP000262939">
    <property type="component" value="Unassembled WGS sequence"/>
</dbReference>
<comment type="caution">
    <text evidence="4">The sequence shown here is derived from an EMBL/GenBank/DDBJ whole genome shotgun (WGS) entry which is preliminary data.</text>
</comment>
<dbReference type="PROSITE" id="PS51782">
    <property type="entry name" value="LYSM"/>
    <property type="match status" value="2"/>
</dbReference>
<evidence type="ECO:0000256" key="2">
    <source>
        <dbReference type="SAM" id="SignalP"/>
    </source>
</evidence>
<evidence type="ECO:0000259" key="3">
    <source>
        <dbReference type="PROSITE" id="PS51782"/>
    </source>
</evidence>
<dbReference type="PANTHER" id="PTHR39160">
    <property type="entry name" value="CELL WALL-BINDING PROTEIN YOCH"/>
    <property type="match status" value="1"/>
</dbReference>
<sequence>MKKAIFSFIATALLLGLTGNATYAKTITVKTGDTLWEISDAHKVSVEQVKQWNQLNSDTIFPNQQLKVSPKAKKYIVKQGDTLWKIANKKGVTVKNIKDWNHLQSEVIFPGQKLAFNSTEGSIESLERQKQRMGKTITVKATAYTAYCEGCSGITKTGVDLRNNPGEKVIAVDPNVIPLGSKVHVEGYGYATAADIGGAIEGNEIDIFYPEEQTALNYGVKNIKVTIIN</sequence>
<accession>A0A372L7D7</accession>
<dbReference type="SUPFAM" id="SSF54106">
    <property type="entry name" value="LysM domain"/>
    <property type="match status" value="2"/>
</dbReference>
<dbReference type="Pfam" id="PF06725">
    <property type="entry name" value="3D"/>
    <property type="match status" value="1"/>
</dbReference>
<dbReference type="SMART" id="SM00257">
    <property type="entry name" value="LysM"/>
    <property type="match status" value="2"/>
</dbReference>
<dbReference type="Gene3D" id="3.10.350.10">
    <property type="entry name" value="LysM domain"/>
    <property type="match status" value="2"/>
</dbReference>
<evidence type="ECO:0000313" key="5">
    <source>
        <dbReference type="Proteomes" id="UP000262939"/>
    </source>
</evidence>
<feature type="chain" id="PRO_5016819154" evidence="2">
    <location>
        <begin position="25"/>
        <end position="229"/>
    </location>
</feature>
<dbReference type="GO" id="GO:0009254">
    <property type="term" value="P:peptidoglycan turnover"/>
    <property type="evidence" value="ECO:0007669"/>
    <property type="project" value="InterPro"/>
</dbReference>
<dbReference type="Pfam" id="PF01476">
    <property type="entry name" value="LysM"/>
    <property type="match status" value="2"/>
</dbReference>
<dbReference type="EMBL" id="QVTD01000017">
    <property type="protein sequence ID" value="RFU61134.1"/>
    <property type="molecule type" value="Genomic_DNA"/>
</dbReference>
<dbReference type="PANTHER" id="PTHR39160:SF4">
    <property type="entry name" value="RESUSCITATION-PROMOTING FACTOR RPFB"/>
    <property type="match status" value="1"/>
</dbReference>